<dbReference type="GO" id="GO:0005829">
    <property type="term" value="C:cytosol"/>
    <property type="evidence" value="ECO:0007669"/>
    <property type="project" value="TreeGrafter"/>
</dbReference>
<sequence length="442" mass="48274">MVKLIGSFSQLKPARILVVGDFMLDTYTTGRVQRISPEAPVPILHVKETQHLPGGAGNVVLNLKALGASVVCVGRIGPDIEGKRLKSLLEAEAVDTTGLFVQKATRTPVKNRLIAGSQQLMRVDDETLISIDQSVEKKVLSYINTQLDAIEVIAVSDYGKGFLSKTLLAALIQEGNKRKIPILVDPKGDDFSRYTKATMIKPNFKEAVEAAKLGSDATLDEVGHKLVRMTQTKHIIVTRSEAGISLFDNKKQRFDFPVKVREVIDVTGAGDTVLAVTAMAYAADLDLKEGLHLANVAASIAIERLGCVRVSLSDIAERLLETDVVNKVFDEHHLFALEQALKNKKLTILGLSSKEDLSAALFAKIQTLALADSEGKLMIYLTDEKPDEHFVALLSSLHEVDYIVLKSDSLSSLCEKIHPARVFSMDGKNLLSVDHHHDLVSV</sequence>
<reference key="1">
    <citation type="journal article" date="2011" name="Mol. Biol. Evol.">
        <title>Unity in variety -- the pan-genome of the Chlamydiae.</title>
        <authorList>
            <person name="Collingro A."/>
            <person name="Tischler P."/>
            <person name="Weinmaier T."/>
            <person name="Penz T."/>
            <person name="Heinz E."/>
            <person name="Brunham R.C."/>
            <person name="Read T.D."/>
            <person name="Bavoil P.M."/>
            <person name="Sachse K."/>
            <person name="Kahane S."/>
            <person name="Friedman M.G."/>
            <person name="Rattei T."/>
            <person name="Myers G.S.A."/>
            <person name="Horn M."/>
        </authorList>
    </citation>
    <scope>NUCLEOTIDE SEQUENCE</scope>
    <source>
        <strain>Z</strain>
    </source>
</reference>
<keyword evidence="5" id="KW-1185">Reference proteome</keyword>
<dbReference type="EC" id="2.7.1.-" evidence="4"/>
<dbReference type="RefSeq" id="WP_013944146.1">
    <property type="nucleotide sequence ID" value="NC_015713.1"/>
</dbReference>
<dbReference type="Proteomes" id="UP000000496">
    <property type="component" value="Chromosome gsn.131"/>
</dbReference>
<evidence type="ECO:0000313" key="5">
    <source>
        <dbReference type="Proteomes" id="UP000000496"/>
    </source>
</evidence>
<keyword evidence="1 4" id="KW-0808">Transferase</keyword>
<dbReference type="NCBIfam" id="TIGR02198">
    <property type="entry name" value="rfaE_dom_I"/>
    <property type="match status" value="1"/>
</dbReference>
<dbReference type="SUPFAM" id="SSF53613">
    <property type="entry name" value="Ribokinase-like"/>
    <property type="match status" value="1"/>
</dbReference>
<dbReference type="AlphaFoldDB" id="F8L342"/>
<dbReference type="EMBL" id="FR872582">
    <property type="protein sequence ID" value="CCB89680.1"/>
    <property type="molecule type" value="Genomic_DNA"/>
</dbReference>
<dbReference type="HOGENOM" id="CLU_021150_0_1_0"/>
<dbReference type="GO" id="GO:0016773">
    <property type="term" value="F:phosphotransferase activity, alcohol group as acceptor"/>
    <property type="evidence" value="ECO:0007669"/>
    <property type="project" value="InterPro"/>
</dbReference>
<proteinExistence type="predicted"/>
<dbReference type="GO" id="GO:0033786">
    <property type="term" value="F:heptose-1-phosphate adenylyltransferase activity"/>
    <property type="evidence" value="ECO:0007669"/>
    <property type="project" value="TreeGrafter"/>
</dbReference>
<name>F8L342_SIMNZ</name>
<gene>
    <name evidence="4" type="primary">hldE</name>
    <name evidence="4" type="ordered locus">SNE_A18030</name>
</gene>
<reference evidence="4 5" key="2">
    <citation type="journal article" date="2011" name="Mol. Biol. Evol.">
        <title>Unity in variety--the pan-genome of the Chlamydiae.</title>
        <authorList>
            <person name="Collingro A."/>
            <person name="Tischler P."/>
            <person name="Weinmaier T."/>
            <person name="Penz T."/>
            <person name="Heinz E."/>
            <person name="Brunham R.C."/>
            <person name="Read T.D."/>
            <person name="Bavoil P.M."/>
            <person name="Sachse K."/>
            <person name="Kahane S."/>
            <person name="Friedman M.G."/>
            <person name="Rattei T."/>
            <person name="Myers G.S."/>
            <person name="Horn M."/>
        </authorList>
    </citation>
    <scope>NUCLEOTIDE SEQUENCE [LARGE SCALE GENOMIC DNA]</scope>
    <source>
        <strain evidence="5">ATCC VR-1471 / Z</strain>
    </source>
</reference>
<dbReference type="InterPro" id="IPR029056">
    <property type="entry name" value="Ribokinase-like"/>
</dbReference>
<dbReference type="EC" id="2.7.7.-" evidence="4"/>
<dbReference type="KEGG" id="sng:SNE_A18030"/>
<dbReference type="CDD" id="cd01172">
    <property type="entry name" value="RfaE_like"/>
    <property type="match status" value="1"/>
</dbReference>
<evidence type="ECO:0000259" key="3">
    <source>
        <dbReference type="Pfam" id="PF00294"/>
    </source>
</evidence>
<accession>F8L342</accession>
<dbReference type="eggNOG" id="COG2870">
    <property type="taxonomic scope" value="Bacteria"/>
</dbReference>
<dbReference type="PANTHER" id="PTHR46969:SF1">
    <property type="entry name" value="BIFUNCTIONAL PROTEIN HLDE"/>
    <property type="match status" value="1"/>
</dbReference>
<dbReference type="InterPro" id="IPR011913">
    <property type="entry name" value="RfaE_dom_I"/>
</dbReference>
<keyword evidence="4" id="KW-0548">Nucleotidyltransferase</keyword>
<dbReference type="Gene3D" id="3.40.1190.20">
    <property type="match status" value="1"/>
</dbReference>
<feature type="domain" description="Carbohydrate kinase PfkB" evidence="3">
    <location>
        <begin position="15"/>
        <end position="309"/>
    </location>
</feature>
<dbReference type="Pfam" id="PF00294">
    <property type="entry name" value="PfkB"/>
    <property type="match status" value="1"/>
</dbReference>
<dbReference type="OrthoDB" id="9802794at2"/>
<evidence type="ECO:0000256" key="1">
    <source>
        <dbReference type="ARBA" id="ARBA00022679"/>
    </source>
</evidence>
<evidence type="ECO:0000313" key="4">
    <source>
        <dbReference type="EMBL" id="CCB89680.1"/>
    </source>
</evidence>
<protein>
    <submittedName>
        <fullName evidence="4">Bifunctional protein hldE</fullName>
        <ecNumber evidence="4">2.7.1.-</ecNumber>
        <ecNumber evidence="4">2.7.7.-</ecNumber>
    </submittedName>
</protein>
<keyword evidence="2" id="KW-0418">Kinase</keyword>
<dbReference type="STRING" id="331113.SNE_A18030"/>
<dbReference type="InterPro" id="IPR011611">
    <property type="entry name" value="PfkB_dom"/>
</dbReference>
<dbReference type="GO" id="GO:0033785">
    <property type="term" value="F:heptose 7-phosphate kinase activity"/>
    <property type="evidence" value="ECO:0007669"/>
    <property type="project" value="TreeGrafter"/>
</dbReference>
<evidence type="ECO:0000256" key="2">
    <source>
        <dbReference type="ARBA" id="ARBA00022777"/>
    </source>
</evidence>
<dbReference type="PANTHER" id="PTHR46969">
    <property type="entry name" value="BIFUNCTIONAL PROTEIN HLDE"/>
    <property type="match status" value="1"/>
</dbReference>
<organism evidence="4 5">
    <name type="scientific">Simkania negevensis (strain ATCC VR-1471 / DSM 27360 / Z)</name>
    <dbReference type="NCBI Taxonomy" id="331113"/>
    <lineage>
        <taxon>Bacteria</taxon>
        <taxon>Pseudomonadati</taxon>
        <taxon>Chlamydiota</taxon>
        <taxon>Chlamydiia</taxon>
        <taxon>Parachlamydiales</taxon>
        <taxon>Simkaniaceae</taxon>
        <taxon>Simkania</taxon>
    </lineage>
</organism>